<protein>
    <submittedName>
        <fullName evidence="3">Uncharacterized protein</fullName>
    </submittedName>
</protein>
<feature type="transmembrane region" description="Helical" evidence="2">
    <location>
        <begin position="20"/>
        <end position="39"/>
    </location>
</feature>
<keyword evidence="2" id="KW-0812">Transmembrane</keyword>
<organism evidence="3 4">
    <name type="scientific">Mycena maculata</name>
    <dbReference type="NCBI Taxonomy" id="230809"/>
    <lineage>
        <taxon>Eukaryota</taxon>
        <taxon>Fungi</taxon>
        <taxon>Dikarya</taxon>
        <taxon>Basidiomycota</taxon>
        <taxon>Agaricomycotina</taxon>
        <taxon>Agaricomycetes</taxon>
        <taxon>Agaricomycetidae</taxon>
        <taxon>Agaricales</taxon>
        <taxon>Marasmiineae</taxon>
        <taxon>Mycenaceae</taxon>
        <taxon>Mycena</taxon>
    </lineage>
</organism>
<keyword evidence="4" id="KW-1185">Reference proteome</keyword>
<dbReference type="EMBL" id="JARJLG010000197">
    <property type="protein sequence ID" value="KAJ7729543.1"/>
    <property type="molecule type" value="Genomic_DNA"/>
</dbReference>
<comment type="caution">
    <text evidence="3">The sequence shown here is derived from an EMBL/GenBank/DDBJ whole genome shotgun (WGS) entry which is preliminary data.</text>
</comment>
<evidence type="ECO:0000313" key="4">
    <source>
        <dbReference type="Proteomes" id="UP001215280"/>
    </source>
</evidence>
<evidence type="ECO:0000256" key="2">
    <source>
        <dbReference type="SAM" id="Phobius"/>
    </source>
</evidence>
<feature type="region of interest" description="Disordered" evidence="1">
    <location>
        <begin position="145"/>
        <end position="171"/>
    </location>
</feature>
<proteinExistence type="predicted"/>
<reference evidence="3" key="1">
    <citation type="submission" date="2023-03" db="EMBL/GenBank/DDBJ databases">
        <title>Massive genome expansion in bonnet fungi (Mycena s.s.) driven by repeated elements and novel gene families across ecological guilds.</title>
        <authorList>
            <consortium name="Lawrence Berkeley National Laboratory"/>
            <person name="Harder C.B."/>
            <person name="Miyauchi S."/>
            <person name="Viragh M."/>
            <person name="Kuo A."/>
            <person name="Thoen E."/>
            <person name="Andreopoulos B."/>
            <person name="Lu D."/>
            <person name="Skrede I."/>
            <person name="Drula E."/>
            <person name="Henrissat B."/>
            <person name="Morin E."/>
            <person name="Kohler A."/>
            <person name="Barry K."/>
            <person name="LaButti K."/>
            <person name="Morin E."/>
            <person name="Salamov A."/>
            <person name="Lipzen A."/>
            <person name="Mereny Z."/>
            <person name="Hegedus B."/>
            <person name="Baldrian P."/>
            <person name="Stursova M."/>
            <person name="Weitz H."/>
            <person name="Taylor A."/>
            <person name="Grigoriev I.V."/>
            <person name="Nagy L.G."/>
            <person name="Martin F."/>
            <person name="Kauserud H."/>
        </authorList>
    </citation>
    <scope>NUCLEOTIDE SEQUENCE</scope>
    <source>
        <strain evidence="3">CBHHK188m</strain>
    </source>
</reference>
<sequence length="171" mass="19179">MPTSRRGLYTAGVDVGACRVRASLLTFALGLLSGSFVVLRNGPGTSRAKSHDGIAEDWPWKRMGTAFLRCFDRYFWQSPMGDWLWTYMGFSGTCKTFLAITDLSKSRSAQGRGWRFLVVSNKWSQKVFSSANTWNFRDTCNSEQLGTNSKRGRTKVKATAEGENVQPKDQL</sequence>
<keyword evidence="2" id="KW-0472">Membrane</keyword>
<name>A0AAD7HWX1_9AGAR</name>
<dbReference type="AlphaFoldDB" id="A0AAD7HWX1"/>
<evidence type="ECO:0000313" key="3">
    <source>
        <dbReference type="EMBL" id="KAJ7729543.1"/>
    </source>
</evidence>
<dbReference type="Proteomes" id="UP001215280">
    <property type="component" value="Unassembled WGS sequence"/>
</dbReference>
<gene>
    <name evidence="3" type="ORF">DFH07DRAFT_781932</name>
</gene>
<accession>A0AAD7HWX1</accession>
<evidence type="ECO:0000256" key="1">
    <source>
        <dbReference type="SAM" id="MobiDB-lite"/>
    </source>
</evidence>
<keyword evidence="2" id="KW-1133">Transmembrane helix</keyword>